<dbReference type="OrthoDB" id="27496at2157"/>
<feature type="transmembrane region" description="Helical" evidence="1">
    <location>
        <begin position="18"/>
        <end position="36"/>
    </location>
</feature>
<accession>A8ME87</accession>
<dbReference type="KEGG" id="cma:Cmaq_1266"/>
<evidence type="ECO:0000313" key="2">
    <source>
        <dbReference type="EMBL" id="ABW02093.1"/>
    </source>
</evidence>
<dbReference type="RefSeq" id="WP_012186312.1">
    <property type="nucleotide sequence ID" value="NC_009954.1"/>
</dbReference>
<evidence type="ECO:0000313" key="3">
    <source>
        <dbReference type="Proteomes" id="UP000001137"/>
    </source>
</evidence>
<name>A8ME87_CALMQ</name>
<dbReference type="HOGENOM" id="CLU_2550064_0_0_2"/>
<sequence length="82" mass="8859">MYLNQLMSLLNTGALEPYVDLIIGVTMVGVAAYLVFSNHEEHEDVRAADFKLICIHGLAAALGGDFTIVLIFNYSPSASNAQ</sequence>
<organism evidence="2 3">
    <name type="scientific">Caldivirga maquilingensis (strain ATCC 700844 / DSM 13496 / JCM 10307 / IC-167)</name>
    <dbReference type="NCBI Taxonomy" id="397948"/>
    <lineage>
        <taxon>Archaea</taxon>
        <taxon>Thermoproteota</taxon>
        <taxon>Thermoprotei</taxon>
        <taxon>Thermoproteales</taxon>
        <taxon>Thermoproteaceae</taxon>
        <taxon>Caldivirga</taxon>
    </lineage>
</organism>
<proteinExistence type="predicted"/>
<protein>
    <submittedName>
        <fullName evidence="2">Uncharacterized protein</fullName>
    </submittedName>
</protein>
<keyword evidence="1" id="KW-0812">Transmembrane</keyword>
<dbReference type="STRING" id="397948.Cmaq_1266"/>
<evidence type="ECO:0000256" key="1">
    <source>
        <dbReference type="SAM" id="Phobius"/>
    </source>
</evidence>
<dbReference type="AlphaFoldDB" id="A8ME87"/>
<keyword evidence="1" id="KW-0472">Membrane</keyword>
<dbReference type="Proteomes" id="UP000001137">
    <property type="component" value="Chromosome"/>
</dbReference>
<gene>
    <name evidence="2" type="ordered locus">Cmaq_1266</name>
</gene>
<dbReference type="EMBL" id="CP000852">
    <property type="protein sequence ID" value="ABW02093.1"/>
    <property type="molecule type" value="Genomic_DNA"/>
</dbReference>
<keyword evidence="1" id="KW-1133">Transmembrane helix</keyword>
<dbReference type="GeneID" id="60552792"/>
<feature type="transmembrane region" description="Helical" evidence="1">
    <location>
        <begin position="48"/>
        <end position="72"/>
    </location>
</feature>
<keyword evidence="3" id="KW-1185">Reference proteome</keyword>
<reference evidence="2" key="1">
    <citation type="submission" date="2007-10" db="EMBL/GenBank/DDBJ databases">
        <title>Complete sequence of Caldivirga maquilingensis IC-167.</title>
        <authorList>
            <consortium name="US DOE Joint Genome Institute"/>
            <person name="Copeland A."/>
            <person name="Lucas S."/>
            <person name="Lapidus A."/>
            <person name="Barry K."/>
            <person name="Glavina del Rio T."/>
            <person name="Dalin E."/>
            <person name="Tice H."/>
            <person name="Pitluck S."/>
            <person name="Saunders E."/>
            <person name="Brettin T."/>
            <person name="Bruce D."/>
            <person name="Detter J.C."/>
            <person name="Han C."/>
            <person name="Schmutz J."/>
            <person name="Larimer F."/>
            <person name="Land M."/>
            <person name="Hauser L."/>
            <person name="Kyrpides N."/>
            <person name="Ivanova N."/>
            <person name="Biddle J.F."/>
            <person name="Zhang Z."/>
            <person name="Fitz-Gibbon S.T."/>
            <person name="Lowe T.M."/>
            <person name="Saltikov C."/>
            <person name="House C.H."/>
            <person name="Richardson P."/>
        </authorList>
    </citation>
    <scope>NUCLEOTIDE SEQUENCE [LARGE SCALE GENOMIC DNA]</scope>
    <source>
        <strain evidence="2">IC-167</strain>
    </source>
</reference>